<sequence length="70" mass="7422">ASWRRIRRRCRRTGAPSCQAILAPSLPEDGDSADADTGTGSRARSLATRAGVIPLGFARHHAAGAGRRRV</sequence>
<evidence type="ECO:0000256" key="1">
    <source>
        <dbReference type="SAM" id="MobiDB-lite"/>
    </source>
</evidence>
<proteinExistence type="predicted"/>
<dbReference type="EMBL" id="CADCWE010000263">
    <property type="protein sequence ID" value="CAA9565217.1"/>
    <property type="molecule type" value="Genomic_DNA"/>
</dbReference>
<protein>
    <submittedName>
        <fullName evidence="2">Uncharacterized protein</fullName>
    </submittedName>
</protein>
<organism evidence="2">
    <name type="scientific">uncultured Thermomicrobiales bacterium</name>
    <dbReference type="NCBI Taxonomy" id="1645740"/>
    <lineage>
        <taxon>Bacteria</taxon>
        <taxon>Pseudomonadati</taxon>
        <taxon>Thermomicrobiota</taxon>
        <taxon>Thermomicrobia</taxon>
        <taxon>Thermomicrobiales</taxon>
        <taxon>environmental samples</taxon>
    </lineage>
</organism>
<name>A0A6J4V2A6_9BACT</name>
<gene>
    <name evidence="2" type="ORF">AVDCRST_MAG73-4092</name>
</gene>
<dbReference type="AlphaFoldDB" id="A0A6J4V2A6"/>
<feature type="region of interest" description="Disordered" evidence="1">
    <location>
        <begin position="21"/>
        <end position="43"/>
    </location>
</feature>
<feature type="non-terminal residue" evidence="2">
    <location>
        <position position="70"/>
    </location>
</feature>
<reference evidence="2" key="1">
    <citation type="submission" date="2020-02" db="EMBL/GenBank/DDBJ databases">
        <authorList>
            <person name="Meier V. D."/>
        </authorList>
    </citation>
    <scope>NUCLEOTIDE SEQUENCE</scope>
    <source>
        <strain evidence="2">AVDCRST_MAG73</strain>
    </source>
</reference>
<accession>A0A6J4V2A6</accession>
<evidence type="ECO:0000313" key="2">
    <source>
        <dbReference type="EMBL" id="CAA9565217.1"/>
    </source>
</evidence>
<feature type="non-terminal residue" evidence="2">
    <location>
        <position position="1"/>
    </location>
</feature>